<evidence type="ECO:0000313" key="3">
    <source>
        <dbReference type="Proteomes" id="UP001281410"/>
    </source>
</evidence>
<dbReference type="EMBL" id="JANJYJ010000004">
    <property type="protein sequence ID" value="KAK3217755.1"/>
    <property type="molecule type" value="Genomic_DNA"/>
</dbReference>
<reference evidence="2" key="1">
    <citation type="journal article" date="2023" name="Plant J.">
        <title>Genome sequences and population genomics provide insights into the demographic history, inbreeding, and mutation load of two 'living fossil' tree species of Dipteronia.</title>
        <authorList>
            <person name="Feng Y."/>
            <person name="Comes H.P."/>
            <person name="Chen J."/>
            <person name="Zhu S."/>
            <person name="Lu R."/>
            <person name="Zhang X."/>
            <person name="Li P."/>
            <person name="Qiu J."/>
            <person name="Olsen K.M."/>
            <person name="Qiu Y."/>
        </authorList>
    </citation>
    <scope>NUCLEOTIDE SEQUENCE</scope>
    <source>
        <strain evidence="2">NBL</strain>
    </source>
</reference>
<evidence type="ECO:0008006" key="4">
    <source>
        <dbReference type="Google" id="ProtNLM"/>
    </source>
</evidence>
<comment type="caution">
    <text evidence="2">The sequence shown here is derived from an EMBL/GenBank/DDBJ whole genome shotgun (WGS) entry which is preliminary data.</text>
</comment>
<evidence type="ECO:0000313" key="2">
    <source>
        <dbReference type="EMBL" id="KAK3217755.1"/>
    </source>
</evidence>
<feature type="region of interest" description="Disordered" evidence="1">
    <location>
        <begin position="273"/>
        <end position="294"/>
    </location>
</feature>
<name>A0AAE0AHN2_9ROSI</name>
<dbReference type="Proteomes" id="UP001281410">
    <property type="component" value="Unassembled WGS sequence"/>
</dbReference>
<feature type="region of interest" description="Disordered" evidence="1">
    <location>
        <begin position="1"/>
        <end position="30"/>
    </location>
</feature>
<dbReference type="PANTHER" id="PTHR34427:SF5">
    <property type="entry name" value="DUF4283 DOMAIN-CONTAINING PROTEIN"/>
    <property type="match status" value="1"/>
</dbReference>
<dbReference type="AlphaFoldDB" id="A0AAE0AHN2"/>
<protein>
    <recommendedName>
        <fullName evidence="4">DUF4283 domain-containing protein</fullName>
    </recommendedName>
</protein>
<proteinExistence type="predicted"/>
<keyword evidence="3" id="KW-1185">Reference proteome</keyword>
<organism evidence="2 3">
    <name type="scientific">Dipteronia sinensis</name>
    <dbReference type="NCBI Taxonomy" id="43782"/>
    <lineage>
        <taxon>Eukaryota</taxon>
        <taxon>Viridiplantae</taxon>
        <taxon>Streptophyta</taxon>
        <taxon>Embryophyta</taxon>
        <taxon>Tracheophyta</taxon>
        <taxon>Spermatophyta</taxon>
        <taxon>Magnoliopsida</taxon>
        <taxon>eudicotyledons</taxon>
        <taxon>Gunneridae</taxon>
        <taxon>Pentapetalae</taxon>
        <taxon>rosids</taxon>
        <taxon>malvids</taxon>
        <taxon>Sapindales</taxon>
        <taxon>Sapindaceae</taxon>
        <taxon>Hippocastanoideae</taxon>
        <taxon>Acereae</taxon>
        <taxon>Dipteronia</taxon>
    </lineage>
</organism>
<evidence type="ECO:0000256" key="1">
    <source>
        <dbReference type="SAM" id="MobiDB-lite"/>
    </source>
</evidence>
<gene>
    <name evidence="2" type="ORF">Dsin_011725</name>
</gene>
<sequence length="294" mass="33658">MRSAGDRFRKEDLAGKESKQNRTYKEALDRDARNCTQQEESKNEKLASLFISPDCIEGEWLNKCAVGILHSFSSVSTVNDRLSSRGFAFSANYLGAKHVLWQFDSEYENEGFIKNRFFWDDRFISMNNWSESFNPSQRLVWINCVGIPLKLSNNHFLMKLSPKVGEPLWINEDTTLKRRLDRAKILVSVHKDHLIPTNVKVVVGKGSFLVNIKEEKDPTIWCWADKHLSLKKNSCPDILNLILDKEGCVDQERAGVGEPSFFDDALAGEKIRSQKQLNRAKQRSHSSSKDDSSE</sequence>
<accession>A0AAE0AHN2</accession>
<dbReference type="PANTHER" id="PTHR34427">
    <property type="entry name" value="DUF4283 DOMAIN PROTEIN"/>
    <property type="match status" value="1"/>
</dbReference>